<dbReference type="RefSeq" id="WP_134837505.1">
    <property type="nucleotide sequence ID" value="NZ_SATR01000081.1"/>
</dbReference>
<dbReference type="EMBL" id="SATR01000081">
    <property type="protein sequence ID" value="TFH89314.1"/>
    <property type="molecule type" value="Genomic_DNA"/>
</dbReference>
<feature type="domain" description="FRG" evidence="1">
    <location>
        <begin position="18"/>
        <end position="125"/>
    </location>
</feature>
<accession>A0A4Y8W933</accession>
<protein>
    <submittedName>
        <fullName evidence="2">FRG domain-containing protein</fullName>
    </submittedName>
</protein>
<dbReference type="SMART" id="SM00901">
    <property type="entry name" value="FRG"/>
    <property type="match status" value="1"/>
</dbReference>
<reference evidence="2 3" key="1">
    <citation type="submission" date="2019-01" db="EMBL/GenBank/DDBJ databases">
        <title>Vibrio BEI176 sp. nov, a marine bacterium isolated from China: eastern marignal seas.</title>
        <authorList>
            <person name="Li B."/>
        </authorList>
    </citation>
    <scope>NUCLEOTIDE SEQUENCE [LARGE SCALE GENOMIC DNA]</scope>
    <source>
        <strain evidence="2 3">BEI176</strain>
    </source>
</reference>
<keyword evidence="3" id="KW-1185">Reference proteome</keyword>
<dbReference type="OrthoDB" id="9816036at2"/>
<sequence>MQQNWASYKQWIAEATRNNRKHYYRGQSDSKWRLETTFHRSAKFKSISLSDYFGSIINDVNYQLAAFESPINLENNIEYGALLGKLQHHGFPTPLLDWTLSGYVAAYFAFKNAPLEPEPTDKVTVYIFDIDGWNKAFGSQTNFLGAEHFVSNFVPYATGNQRMVRQMGVTTSTNVVDIEGFIMSKGTESNQTYLWRYDMPASERTMVMRELNSMGINDMTLFPDFDGLCQHLKEVHFTSQQRMIPPPPPPSVHETKA</sequence>
<dbReference type="Proteomes" id="UP000297753">
    <property type="component" value="Unassembled WGS sequence"/>
</dbReference>
<dbReference type="InterPro" id="IPR014966">
    <property type="entry name" value="FRG-dom"/>
</dbReference>
<evidence type="ECO:0000313" key="3">
    <source>
        <dbReference type="Proteomes" id="UP000297753"/>
    </source>
</evidence>
<comment type="caution">
    <text evidence="2">The sequence shown here is derived from an EMBL/GenBank/DDBJ whole genome shotgun (WGS) entry which is preliminary data.</text>
</comment>
<dbReference type="Pfam" id="PF08867">
    <property type="entry name" value="FRG"/>
    <property type="match status" value="1"/>
</dbReference>
<evidence type="ECO:0000259" key="1">
    <source>
        <dbReference type="SMART" id="SM00901"/>
    </source>
</evidence>
<gene>
    <name evidence="2" type="ORF">ELS82_22905</name>
</gene>
<proteinExistence type="predicted"/>
<name>A0A4Y8W933_9VIBR</name>
<dbReference type="AlphaFoldDB" id="A0A4Y8W933"/>
<evidence type="ECO:0000313" key="2">
    <source>
        <dbReference type="EMBL" id="TFH89314.1"/>
    </source>
</evidence>
<organism evidence="2 3">
    <name type="scientific">Vibrio ouci</name>
    <dbReference type="NCBI Taxonomy" id="2499078"/>
    <lineage>
        <taxon>Bacteria</taxon>
        <taxon>Pseudomonadati</taxon>
        <taxon>Pseudomonadota</taxon>
        <taxon>Gammaproteobacteria</taxon>
        <taxon>Vibrionales</taxon>
        <taxon>Vibrionaceae</taxon>
        <taxon>Vibrio</taxon>
    </lineage>
</organism>